<dbReference type="NCBIfam" id="TIGR01509">
    <property type="entry name" value="HAD-SF-IA-v3"/>
    <property type="match status" value="1"/>
</dbReference>
<gene>
    <name evidence="1" type="ORF">FDP22_15035</name>
</gene>
<organism evidence="1 2">
    <name type="scientific">Paroceanicella profunda</name>
    <dbReference type="NCBI Taxonomy" id="2579971"/>
    <lineage>
        <taxon>Bacteria</taxon>
        <taxon>Pseudomonadati</taxon>
        <taxon>Pseudomonadota</taxon>
        <taxon>Alphaproteobacteria</taxon>
        <taxon>Rhodobacterales</taxon>
        <taxon>Paracoccaceae</taxon>
        <taxon>Paroceanicella</taxon>
    </lineage>
</organism>
<dbReference type="InterPro" id="IPR010237">
    <property type="entry name" value="Pyr-5-nucltdase"/>
</dbReference>
<dbReference type="KEGG" id="ppru:FDP22_15035"/>
<dbReference type="CDD" id="cd02604">
    <property type="entry name" value="HAD_5NT"/>
    <property type="match status" value="1"/>
</dbReference>
<evidence type="ECO:0000313" key="1">
    <source>
        <dbReference type="EMBL" id="QDL92983.1"/>
    </source>
</evidence>
<dbReference type="AlphaFoldDB" id="A0A5B8G2W1"/>
<accession>A0A5B8G2W1</accession>
<dbReference type="EMBL" id="CP040818">
    <property type="protein sequence ID" value="QDL92983.1"/>
    <property type="molecule type" value="Genomic_DNA"/>
</dbReference>
<evidence type="ECO:0000313" key="2">
    <source>
        <dbReference type="Proteomes" id="UP000305888"/>
    </source>
</evidence>
<sequence>MTHTEFHRVDAWVFDLDNTLYPPAARLFDQIEKLMTTYVMREIGLSAEEADHMRDTWWRNHGTTLAGLMEDHGIDPLPYLAEVHDIDLSGIAPNPGLAAALSALPGTRIVYTNGSRRHAERVTAALGLEGLFHGLYGIEDAEFRPKPERVAFERVFAAAGIDPARGAMFEDDPRNLEAPKALGMCTVLVGAPHDAGFIDFHTDDLAGFLAALPSAAEA</sequence>
<dbReference type="Proteomes" id="UP000305888">
    <property type="component" value="Chromosome"/>
</dbReference>
<dbReference type="RefSeq" id="WP_138574864.1">
    <property type="nucleotide sequence ID" value="NZ_CP040818.1"/>
</dbReference>
<dbReference type="Gene3D" id="3.40.50.1000">
    <property type="entry name" value="HAD superfamily/HAD-like"/>
    <property type="match status" value="1"/>
</dbReference>
<dbReference type="SFLD" id="SFLDG01132">
    <property type="entry name" value="C1.5.3:_5'-Nucleotidase_Like"/>
    <property type="match status" value="1"/>
</dbReference>
<keyword evidence="2" id="KW-1185">Reference proteome</keyword>
<dbReference type="SFLD" id="SFLDG01129">
    <property type="entry name" value="C1.5:_HAD__Beta-PGM__Phosphata"/>
    <property type="match status" value="1"/>
</dbReference>
<proteinExistence type="predicted"/>
<dbReference type="InterPro" id="IPR023214">
    <property type="entry name" value="HAD_sf"/>
</dbReference>
<dbReference type="PANTHER" id="PTHR12725">
    <property type="entry name" value="HALOACID DEHALOGENASE-LIKE HYDROLASE"/>
    <property type="match status" value="1"/>
</dbReference>
<dbReference type="Pfam" id="PF00702">
    <property type="entry name" value="Hydrolase"/>
    <property type="match status" value="1"/>
</dbReference>
<name>A0A5B8G2W1_9RHOB</name>
<reference evidence="1 2" key="1">
    <citation type="submission" date="2019-06" db="EMBL/GenBank/DDBJ databases">
        <title>Genome sequence of Rhodobacteraceae bacterium D4M1.</title>
        <authorList>
            <person name="Cao J."/>
        </authorList>
    </citation>
    <scope>NUCLEOTIDE SEQUENCE [LARGE SCALE GENOMIC DNA]</scope>
    <source>
        <strain evidence="1 2">D4M1</strain>
    </source>
</reference>
<dbReference type="PANTHER" id="PTHR12725:SF117">
    <property type="entry name" value="HALOACID DEHALOGENASE-LIKE HYDROLASE"/>
    <property type="match status" value="1"/>
</dbReference>
<protein>
    <submittedName>
        <fullName evidence="1">Pyrimidine 5'-nucleotidase</fullName>
    </submittedName>
</protein>
<dbReference type="InterPro" id="IPR006439">
    <property type="entry name" value="HAD-SF_hydro_IA"/>
</dbReference>
<dbReference type="SFLD" id="SFLDS00003">
    <property type="entry name" value="Haloacid_Dehalogenase"/>
    <property type="match status" value="1"/>
</dbReference>
<dbReference type="InterPro" id="IPR036412">
    <property type="entry name" value="HAD-like_sf"/>
</dbReference>
<dbReference type="OrthoDB" id="9803141at2"/>
<dbReference type="SUPFAM" id="SSF56784">
    <property type="entry name" value="HAD-like"/>
    <property type="match status" value="1"/>
</dbReference>
<dbReference type="Gene3D" id="1.10.150.450">
    <property type="match status" value="1"/>
</dbReference>
<dbReference type="NCBIfam" id="TIGR01993">
    <property type="entry name" value="Pyr-5-nucltdase"/>
    <property type="match status" value="1"/>
</dbReference>